<sequence>MRLCSSNLLEGIQQLKAEEGHAILAHEGATFMPSLIEAGVDEYHIVTHPIALGTGMPTFNGLSGYRDVKLADARGVIVHTWSTSSCIRVFFELARACSSRSSR</sequence>
<evidence type="ECO:0000313" key="2">
    <source>
        <dbReference type="EMBL" id="MFD2547206.1"/>
    </source>
</evidence>
<evidence type="ECO:0000313" key="3">
    <source>
        <dbReference type="Proteomes" id="UP001597545"/>
    </source>
</evidence>
<dbReference type="Proteomes" id="UP001597545">
    <property type="component" value="Unassembled WGS sequence"/>
</dbReference>
<feature type="domain" description="Bacterial bifunctional deaminase-reductase C-terminal" evidence="1">
    <location>
        <begin position="9"/>
        <end position="71"/>
    </location>
</feature>
<protein>
    <submittedName>
        <fullName evidence="2">Dihydrofolate reductase family protein</fullName>
    </submittedName>
</protein>
<proteinExistence type="predicted"/>
<accession>A0ABW5KI72</accession>
<dbReference type="Pfam" id="PF01872">
    <property type="entry name" value="RibD_C"/>
    <property type="match status" value="1"/>
</dbReference>
<dbReference type="SUPFAM" id="SSF53597">
    <property type="entry name" value="Dihydrofolate reductase-like"/>
    <property type="match status" value="1"/>
</dbReference>
<keyword evidence="3" id="KW-1185">Reference proteome</keyword>
<dbReference type="Gene3D" id="3.40.430.10">
    <property type="entry name" value="Dihydrofolate Reductase, subunit A"/>
    <property type="match status" value="1"/>
</dbReference>
<evidence type="ECO:0000259" key="1">
    <source>
        <dbReference type="Pfam" id="PF01872"/>
    </source>
</evidence>
<dbReference type="InterPro" id="IPR002734">
    <property type="entry name" value="RibDG_C"/>
</dbReference>
<gene>
    <name evidence="2" type="ORF">ACFSR5_06045</name>
</gene>
<reference evidence="3" key="1">
    <citation type="journal article" date="2019" name="Int. J. Syst. Evol. Microbiol.">
        <title>The Global Catalogue of Microorganisms (GCM) 10K type strain sequencing project: providing services to taxonomists for standard genome sequencing and annotation.</title>
        <authorList>
            <consortium name="The Broad Institute Genomics Platform"/>
            <consortium name="The Broad Institute Genome Sequencing Center for Infectious Disease"/>
            <person name="Wu L."/>
            <person name="Ma J."/>
        </authorList>
    </citation>
    <scope>NUCLEOTIDE SEQUENCE [LARGE SCALE GENOMIC DNA]</scope>
    <source>
        <strain evidence="3">KCTC 42662</strain>
    </source>
</reference>
<dbReference type="InterPro" id="IPR024072">
    <property type="entry name" value="DHFR-like_dom_sf"/>
</dbReference>
<dbReference type="EMBL" id="JBHULR010000003">
    <property type="protein sequence ID" value="MFD2547206.1"/>
    <property type="molecule type" value="Genomic_DNA"/>
</dbReference>
<dbReference type="RefSeq" id="WP_380903179.1">
    <property type="nucleotide sequence ID" value="NZ_JBHUEG010000007.1"/>
</dbReference>
<name>A0ABW5KI72_9SPHI</name>
<organism evidence="2 3">
    <name type="scientific">Sphingobacterium suaedae</name>
    <dbReference type="NCBI Taxonomy" id="1686402"/>
    <lineage>
        <taxon>Bacteria</taxon>
        <taxon>Pseudomonadati</taxon>
        <taxon>Bacteroidota</taxon>
        <taxon>Sphingobacteriia</taxon>
        <taxon>Sphingobacteriales</taxon>
        <taxon>Sphingobacteriaceae</taxon>
        <taxon>Sphingobacterium</taxon>
    </lineage>
</organism>
<comment type="caution">
    <text evidence="2">The sequence shown here is derived from an EMBL/GenBank/DDBJ whole genome shotgun (WGS) entry which is preliminary data.</text>
</comment>